<dbReference type="Proteomes" id="UP000585474">
    <property type="component" value="Unassembled WGS sequence"/>
</dbReference>
<comment type="caution">
    <text evidence="13">The sequence shown here is derived from an EMBL/GenBank/DDBJ whole genome shotgun (WGS) entry which is preliminary data.</text>
</comment>
<organism evidence="13 14">
    <name type="scientific">Actinidia rufa</name>
    <dbReference type="NCBI Taxonomy" id="165716"/>
    <lineage>
        <taxon>Eukaryota</taxon>
        <taxon>Viridiplantae</taxon>
        <taxon>Streptophyta</taxon>
        <taxon>Embryophyta</taxon>
        <taxon>Tracheophyta</taxon>
        <taxon>Spermatophyta</taxon>
        <taxon>Magnoliopsida</taxon>
        <taxon>eudicotyledons</taxon>
        <taxon>Gunneridae</taxon>
        <taxon>Pentapetalae</taxon>
        <taxon>asterids</taxon>
        <taxon>Ericales</taxon>
        <taxon>Actinidiaceae</taxon>
        <taxon>Actinidia</taxon>
    </lineage>
</organism>
<keyword evidence="5" id="KW-0677">Repeat</keyword>
<keyword evidence="3" id="KW-0934">Plastid</keyword>
<dbReference type="InterPro" id="IPR001890">
    <property type="entry name" value="RNA-binding_CRM"/>
</dbReference>
<dbReference type="AlphaFoldDB" id="A0A7J0DL93"/>
<dbReference type="OrthoDB" id="1936843at2759"/>
<keyword evidence="7" id="KW-0809">Transit peptide</keyword>
<dbReference type="InterPro" id="IPR035920">
    <property type="entry name" value="YhbY-like_sf"/>
</dbReference>
<feature type="domain" description="CRM" evidence="12">
    <location>
        <begin position="90"/>
        <end position="167"/>
    </location>
</feature>
<feature type="region of interest" description="Disordered" evidence="11">
    <location>
        <begin position="37"/>
        <end position="58"/>
    </location>
</feature>
<protein>
    <submittedName>
        <fullName evidence="13">CRS1 / YhbY (CRM) domain-containing protein</fullName>
    </submittedName>
</protein>
<dbReference type="InterPro" id="IPR045278">
    <property type="entry name" value="CRS1/CFM2/CFM3"/>
</dbReference>
<evidence type="ECO:0000313" key="13">
    <source>
        <dbReference type="EMBL" id="GFS36688.1"/>
    </source>
</evidence>
<keyword evidence="14" id="KW-1185">Reference proteome</keyword>
<dbReference type="GO" id="GO:0003729">
    <property type="term" value="F:mRNA binding"/>
    <property type="evidence" value="ECO:0007669"/>
    <property type="project" value="InterPro"/>
</dbReference>
<name>A0A7J0DL93_9ERIC</name>
<evidence type="ECO:0000256" key="3">
    <source>
        <dbReference type="ARBA" id="ARBA00022640"/>
    </source>
</evidence>
<reference evidence="14" key="1">
    <citation type="submission" date="2019-07" db="EMBL/GenBank/DDBJ databases">
        <title>De Novo Assembly of kiwifruit Actinidia rufa.</title>
        <authorList>
            <person name="Sugita-Konishi S."/>
            <person name="Sato K."/>
            <person name="Mori E."/>
            <person name="Abe Y."/>
            <person name="Kisaki G."/>
            <person name="Hamano K."/>
            <person name="Suezawa K."/>
            <person name="Otani M."/>
            <person name="Fukuda T."/>
            <person name="Manabe T."/>
            <person name="Gomi K."/>
            <person name="Tabuchi M."/>
            <person name="Akimitsu K."/>
            <person name="Kataoka I."/>
        </authorList>
    </citation>
    <scope>NUCLEOTIDE SEQUENCE [LARGE SCALE GENOMIC DNA]</scope>
    <source>
        <strain evidence="14">cv. Fuchu</strain>
    </source>
</reference>
<dbReference type="Gene3D" id="3.30.110.60">
    <property type="entry name" value="YhbY-like"/>
    <property type="match status" value="1"/>
</dbReference>
<dbReference type="PANTHER" id="PTHR31846">
    <property type="entry name" value="CRS1 / YHBY (CRM) DOMAIN-CONTAINING PROTEIN"/>
    <property type="match status" value="1"/>
</dbReference>
<sequence length="167" mass="19252">MRIEWIIGIFDGKAGAGTNAIERIVLRLRNLGLGLDEEERENEGEEEDSEMLVTGEEKLGDLEWEKDEERDSVEEVRKKRSVRAPTLAELTIEDEELRRLRREGMTLRERISVPKAGVTGAVLEKIYDQWRKSELVRLKFHESLAHDMKTAHEIVEVGGFDEFSLNC</sequence>
<evidence type="ECO:0000256" key="10">
    <source>
        <dbReference type="PROSITE-ProRule" id="PRU00626"/>
    </source>
</evidence>
<evidence type="ECO:0000256" key="1">
    <source>
        <dbReference type="ARBA" id="ARBA00004229"/>
    </source>
</evidence>
<evidence type="ECO:0000259" key="12">
    <source>
        <dbReference type="PROSITE" id="PS51295"/>
    </source>
</evidence>
<dbReference type="Pfam" id="PF01985">
    <property type="entry name" value="CRS1_YhbY"/>
    <property type="match status" value="1"/>
</dbReference>
<evidence type="ECO:0000256" key="9">
    <source>
        <dbReference type="ARBA" id="ARBA00023274"/>
    </source>
</evidence>
<dbReference type="PANTHER" id="PTHR31846:SF4">
    <property type="entry name" value="CRS1 _ YHBY (CRM) DOMAIN-CONTAINING PROTEIN"/>
    <property type="match status" value="1"/>
</dbReference>
<accession>A0A7J0DL93</accession>
<evidence type="ECO:0000256" key="7">
    <source>
        <dbReference type="ARBA" id="ARBA00022946"/>
    </source>
</evidence>
<dbReference type="GO" id="GO:0009507">
    <property type="term" value="C:chloroplast"/>
    <property type="evidence" value="ECO:0007669"/>
    <property type="project" value="UniProtKB-SubCell"/>
</dbReference>
<evidence type="ECO:0000256" key="5">
    <source>
        <dbReference type="ARBA" id="ARBA00022737"/>
    </source>
</evidence>
<gene>
    <name evidence="13" type="ORF">Acr_00g0047420</name>
</gene>
<evidence type="ECO:0000256" key="6">
    <source>
        <dbReference type="ARBA" id="ARBA00022884"/>
    </source>
</evidence>
<keyword evidence="6 10" id="KW-0694">RNA-binding</keyword>
<dbReference type="PROSITE" id="PS51295">
    <property type="entry name" value="CRM"/>
    <property type="match status" value="1"/>
</dbReference>
<proteinExistence type="predicted"/>
<dbReference type="SUPFAM" id="SSF75471">
    <property type="entry name" value="YhbY-like"/>
    <property type="match status" value="1"/>
</dbReference>
<keyword evidence="8" id="KW-0508">mRNA splicing</keyword>
<keyword evidence="2" id="KW-0150">Chloroplast</keyword>
<evidence type="ECO:0000256" key="2">
    <source>
        <dbReference type="ARBA" id="ARBA00022528"/>
    </source>
</evidence>
<keyword evidence="9" id="KW-0687">Ribonucleoprotein</keyword>
<evidence type="ECO:0000256" key="11">
    <source>
        <dbReference type="SAM" id="MobiDB-lite"/>
    </source>
</evidence>
<dbReference type="GO" id="GO:0000373">
    <property type="term" value="P:Group II intron splicing"/>
    <property type="evidence" value="ECO:0007669"/>
    <property type="project" value="UniProtKB-ARBA"/>
</dbReference>
<dbReference type="SMART" id="SM01103">
    <property type="entry name" value="CRS1_YhbY"/>
    <property type="match status" value="1"/>
</dbReference>
<dbReference type="GO" id="GO:0006397">
    <property type="term" value="P:mRNA processing"/>
    <property type="evidence" value="ECO:0007669"/>
    <property type="project" value="UniProtKB-KW"/>
</dbReference>
<evidence type="ECO:0000313" key="14">
    <source>
        <dbReference type="Proteomes" id="UP000585474"/>
    </source>
</evidence>
<dbReference type="GO" id="GO:1990904">
    <property type="term" value="C:ribonucleoprotein complex"/>
    <property type="evidence" value="ECO:0007669"/>
    <property type="project" value="UniProtKB-KW"/>
</dbReference>
<evidence type="ECO:0000256" key="4">
    <source>
        <dbReference type="ARBA" id="ARBA00022664"/>
    </source>
</evidence>
<feature type="compositionally biased region" description="Acidic residues" evidence="11">
    <location>
        <begin position="37"/>
        <end position="50"/>
    </location>
</feature>
<keyword evidence="4" id="KW-0507">mRNA processing</keyword>
<comment type="subcellular location">
    <subcellularLocation>
        <location evidence="1">Plastid</location>
        <location evidence="1">Chloroplast</location>
    </subcellularLocation>
</comment>
<dbReference type="EMBL" id="BJWL01000259">
    <property type="protein sequence ID" value="GFS36688.1"/>
    <property type="molecule type" value="Genomic_DNA"/>
</dbReference>
<evidence type="ECO:0000256" key="8">
    <source>
        <dbReference type="ARBA" id="ARBA00023187"/>
    </source>
</evidence>